<evidence type="ECO:0008006" key="4">
    <source>
        <dbReference type="Google" id="ProtNLM"/>
    </source>
</evidence>
<dbReference type="Proteomes" id="UP000799421">
    <property type="component" value="Unassembled WGS sequence"/>
</dbReference>
<dbReference type="EMBL" id="MU006027">
    <property type="protein sequence ID" value="KAF2857789.1"/>
    <property type="molecule type" value="Genomic_DNA"/>
</dbReference>
<gene>
    <name evidence="2" type="ORF">K470DRAFT_252544</name>
</gene>
<evidence type="ECO:0000313" key="2">
    <source>
        <dbReference type="EMBL" id="KAF2857789.1"/>
    </source>
</evidence>
<evidence type="ECO:0000313" key="3">
    <source>
        <dbReference type="Proteomes" id="UP000799421"/>
    </source>
</evidence>
<dbReference type="Gene3D" id="1.20.120.20">
    <property type="entry name" value="Apolipoprotein"/>
    <property type="match status" value="1"/>
</dbReference>
<protein>
    <recommendedName>
        <fullName evidence="4">LEA domain protein</fullName>
    </recommendedName>
</protein>
<feature type="compositionally biased region" description="Basic and acidic residues" evidence="1">
    <location>
        <begin position="148"/>
        <end position="157"/>
    </location>
</feature>
<accession>A0A6A7BSS8</accession>
<reference evidence="2" key="1">
    <citation type="journal article" date="2020" name="Stud. Mycol.">
        <title>101 Dothideomycetes genomes: a test case for predicting lifestyles and emergence of pathogens.</title>
        <authorList>
            <person name="Haridas S."/>
            <person name="Albert R."/>
            <person name="Binder M."/>
            <person name="Bloem J."/>
            <person name="Labutti K."/>
            <person name="Salamov A."/>
            <person name="Andreopoulos B."/>
            <person name="Baker S."/>
            <person name="Barry K."/>
            <person name="Bills G."/>
            <person name="Bluhm B."/>
            <person name="Cannon C."/>
            <person name="Castanera R."/>
            <person name="Culley D."/>
            <person name="Daum C."/>
            <person name="Ezra D."/>
            <person name="Gonzalez J."/>
            <person name="Henrissat B."/>
            <person name="Kuo A."/>
            <person name="Liang C."/>
            <person name="Lipzen A."/>
            <person name="Lutzoni F."/>
            <person name="Magnuson J."/>
            <person name="Mondo S."/>
            <person name="Nolan M."/>
            <person name="Ohm R."/>
            <person name="Pangilinan J."/>
            <person name="Park H.-J."/>
            <person name="Ramirez L."/>
            <person name="Alfaro M."/>
            <person name="Sun H."/>
            <person name="Tritt A."/>
            <person name="Yoshinaga Y."/>
            <person name="Zwiers L.-H."/>
            <person name="Turgeon B."/>
            <person name="Goodwin S."/>
            <person name="Spatafora J."/>
            <person name="Crous P."/>
            <person name="Grigoriev I."/>
        </authorList>
    </citation>
    <scope>NUCLEOTIDE SEQUENCE</scope>
    <source>
        <strain evidence="2">CBS 480.64</strain>
    </source>
</reference>
<dbReference type="OrthoDB" id="4023585at2759"/>
<dbReference type="AlphaFoldDB" id="A0A6A7BSS8"/>
<evidence type="ECO:0000256" key="1">
    <source>
        <dbReference type="SAM" id="MobiDB-lite"/>
    </source>
</evidence>
<feature type="region of interest" description="Disordered" evidence="1">
    <location>
        <begin position="83"/>
        <end position="157"/>
    </location>
</feature>
<name>A0A6A7BSS8_9PEZI</name>
<proteinExistence type="predicted"/>
<feature type="compositionally biased region" description="Basic and acidic residues" evidence="1">
    <location>
        <begin position="120"/>
        <end position="139"/>
    </location>
</feature>
<keyword evidence="3" id="KW-1185">Reference proteome</keyword>
<organism evidence="2 3">
    <name type="scientific">Piedraia hortae CBS 480.64</name>
    <dbReference type="NCBI Taxonomy" id="1314780"/>
    <lineage>
        <taxon>Eukaryota</taxon>
        <taxon>Fungi</taxon>
        <taxon>Dikarya</taxon>
        <taxon>Ascomycota</taxon>
        <taxon>Pezizomycotina</taxon>
        <taxon>Dothideomycetes</taxon>
        <taxon>Dothideomycetidae</taxon>
        <taxon>Capnodiales</taxon>
        <taxon>Piedraiaceae</taxon>
        <taxon>Piedraia</taxon>
    </lineage>
</organism>
<sequence length="157" mass="16580">MFSLIRRQPVSRVLNARSIHTTVIRQRSATDAAKDAAKRVDRTVSDAAIKGIDKTQELAQTAKEATGMTSGELKGKANELADQAKGTAQKLSGQAKGAANEMSRDAKSMSGDAQYNAKDVMGEAKGKAKEMSGEVKGKANELAGKAKGKVEEVKGKM</sequence>